<sequence length="373" mass="40505">MGIGLPLAAVQAQTTIMSPGDKAPVAAGVTTETLLEGLDHPWSMAFLPNDAGMLITERSGRLNYWKPGSNKPAAVSGSPEVWASGQGGLLDVVLAPDFAKTRHVYLSYAEQGGDGKAGTAVGFGRLSEDNTKLDNFKVVFRQEPKLSTGNHFGSRIIFDRQGYMFIALGENNQRPTSQDLDKLQGKVVRLFPDGRIPQDNPFAGKQGARPEIWSYGHRNQQGAALNPWTGALWTNEHGPRGGDEVNIPEPGKNYGWPLATYGINYSGLPIPEAKGTEGPGLTQPIYSWKVSPAISGMAFYDSDRFAPWKHTVFIGALSQQRLLNLKVDGNTLKDEQVIFKGERIRDVKVGPDGYVYILTDAGNGKLIRLGLKN</sequence>
<dbReference type="OrthoDB" id="9770043at2"/>
<evidence type="ECO:0000259" key="1">
    <source>
        <dbReference type="Pfam" id="PF07995"/>
    </source>
</evidence>
<protein>
    <submittedName>
        <fullName evidence="2">Putative soluble aldose sugar dehydrogenase YliI</fullName>
    </submittedName>
</protein>
<name>W0PGB4_ADVMD</name>
<gene>
    <name evidence="2" type="ORF">MIM_c40580</name>
</gene>
<dbReference type="InterPro" id="IPR012938">
    <property type="entry name" value="Glc/Sorbosone_DH"/>
</dbReference>
<proteinExistence type="predicted"/>
<dbReference type="RefSeq" id="WP_084459123.1">
    <property type="nucleotide sequence ID" value="NZ_CP003915.1"/>
</dbReference>
<evidence type="ECO:0000313" key="3">
    <source>
        <dbReference type="Proteomes" id="UP000019095"/>
    </source>
</evidence>
<dbReference type="PATRIC" id="fig|1247726.3.peg.4482"/>
<feature type="domain" description="Glucose/Sorbosone dehydrogenase" evidence="1">
    <location>
        <begin position="38"/>
        <end position="368"/>
    </location>
</feature>
<dbReference type="KEGG" id="amim:MIM_c40580"/>
<dbReference type="Gene3D" id="2.120.10.30">
    <property type="entry name" value="TolB, C-terminal domain"/>
    <property type="match status" value="1"/>
</dbReference>
<dbReference type="PANTHER" id="PTHR19328">
    <property type="entry name" value="HEDGEHOG-INTERACTING PROTEIN"/>
    <property type="match status" value="1"/>
</dbReference>
<dbReference type="SUPFAM" id="SSF50952">
    <property type="entry name" value="Soluble quinoprotein glucose dehydrogenase"/>
    <property type="match status" value="1"/>
</dbReference>
<dbReference type="PANTHER" id="PTHR19328:SF75">
    <property type="entry name" value="ALDOSE SUGAR DEHYDROGENASE YLII"/>
    <property type="match status" value="1"/>
</dbReference>
<dbReference type="InterPro" id="IPR011042">
    <property type="entry name" value="6-blade_b-propeller_TolB-like"/>
</dbReference>
<organism evidence="2 3">
    <name type="scientific">Advenella mimigardefordensis (strain DSM 17166 / LMG 22922 / DPN7)</name>
    <dbReference type="NCBI Taxonomy" id="1247726"/>
    <lineage>
        <taxon>Bacteria</taxon>
        <taxon>Pseudomonadati</taxon>
        <taxon>Pseudomonadota</taxon>
        <taxon>Betaproteobacteria</taxon>
        <taxon>Burkholderiales</taxon>
        <taxon>Alcaligenaceae</taxon>
    </lineage>
</organism>
<reference evidence="2 3" key="1">
    <citation type="journal article" date="2014" name="Microbiology">
        <title>Unravelling the complete genome sequence of Advenella mimigardefordensis strain DPN7T and novel insights in the catabolism of the xenobiotic polythioester precursor 3,3'-dithiodipropionate.</title>
        <authorList>
            <person name="Wubbeler J.H."/>
            <person name="Hiessl S."/>
            <person name="Schuldes J."/>
            <person name="Thurmer A."/>
            <person name="Daniel R."/>
            <person name="Steinbuchel A."/>
        </authorList>
    </citation>
    <scope>NUCLEOTIDE SEQUENCE [LARGE SCALE GENOMIC DNA]</scope>
    <source>
        <strain evidence="3">DSM 17166 / LMG 22922 / DPN7</strain>
    </source>
</reference>
<dbReference type="InterPro" id="IPR011041">
    <property type="entry name" value="Quinoprot_gluc/sorb_DH_b-prop"/>
</dbReference>
<dbReference type="STRING" id="1247726.MIM_c40580"/>
<accession>W0PGB4</accession>
<keyword evidence="3" id="KW-1185">Reference proteome</keyword>
<dbReference type="eggNOG" id="COG2133">
    <property type="taxonomic scope" value="Bacteria"/>
</dbReference>
<dbReference type="EMBL" id="CP003915">
    <property type="protein sequence ID" value="AHG66109.1"/>
    <property type="molecule type" value="Genomic_DNA"/>
</dbReference>
<dbReference type="Pfam" id="PF07995">
    <property type="entry name" value="GSDH"/>
    <property type="match status" value="1"/>
</dbReference>
<evidence type="ECO:0000313" key="2">
    <source>
        <dbReference type="EMBL" id="AHG66109.1"/>
    </source>
</evidence>
<dbReference type="AlphaFoldDB" id="W0PGB4"/>
<dbReference type="Proteomes" id="UP000019095">
    <property type="component" value="Chromosome"/>
</dbReference>
<dbReference type="HOGENOM" id="CLU_012253_1_1_4"/>